<dbReference type="SUPFAM" id="SSF55874">
    <property type="entry name" value="ATPase domain of HSP90 chaperone/DNA topoisomerase II/histidine kinase"/>
    <property type="match status" value="1"/>
</dbReference>
<feature type="domain" description="Histidine kinase/HSP90-like ATPase" evidence="10">
    <location>
        <begin position="336"/>
        <end position="430"/>
    </location>
</feature>
<dbReference type="InterPro" id="IPR011712">
    <property type="entry name" value="Sig_transdc_His_kin_sub3_dim/P"/>
</dbReference>
<sequence>MDGTARRLPVRVTTWRGFARRAAGSLRYLLAAGATAVPALLGLYAVLAVLVLCLVGPGLALLPPVLLLLRRVADAHRRRAGRWLGCEVPSQYRPAEGRVLARAQAMLADRATWSDLLWLAAHGVLGTAGAALALGLCSGAMSWLTVPLWWRLVPEPPQFLVWDVDSWGAALAACLVGVGYGALAGWLLPRWAQLHARLTRALLGPRGRRASLAERVAELTATRAGALEAHAAELQRIERDLHDGAQAGLVAVALRLAVMKQVLRTDPEKLPELIDRAAELTELAVESLRGTVRSICPPVLVDHGLAEAARSLAAACPVPTTLDVEQDGAGGRAPVAVEAAAFFVLSEALTNVARHSGAAAAQVRLRVAAGGIRISVRDDGRGGAATGAGPGAGSGILGIRRRVAAFDGVTELHSPPGGPTELRVELPCGS</sequence>
<proteinExistence type="predicted"/>
<dbReference type="GO" id="GO:0000155">
    <property type="term" value="F:phosphorelay sensor kinase activity"/>
    <property type="evidence" value="ECO:0007669"/>
    <property type="project" value="InterPro"/>
</dbReference>
<dbReference type="RefSeq" id="WP_035858495.1">
    <property type="nucleotide sequence ID" value="NZ_KK853997.1"/>
</dbReference>
<dbReference type="Pfam" id="PF07730">
    <property type="entry name" value="HisKA_3"/>
    <property type="match status" value="1"/>
</dbReference>
<dbReference type="PATRIC" id="fig|1348663.4.peg.465"/>
<keyword evidence="3" id="KW-0597">Phosphoprotein</keyword>
<dbReference type="GO" id="GO:0016020">
    <property type="term" value="C:membrane"/>
    <property type="evidence" value="ECO:0007669"/>
    <property type="project" value="InterPro"/>
</dbReference>
<dbReference type="PANTHER" id="PTHR24421">
    <property type="entry name" value="NITRATE/NITRITE SENSOR PROTEIN NARX-RELATED"/>
    <property type="match status" value="1"/>
</dbReference>
<keyword evidence="12" id="KW-1185">Reference proteome</keyword>
<evidence type="ECO:0000256" key="2">
    <source>
        <dbReference type="ARBA" id="ARBA00012438"/>
    </source>
</evidence>
<dbReference type="GO" id="GO:0005524">
    <property type="term" value="F:ATP binding"/>
    <property type="evidence" value="ECO:0007669"/>
    <property type="project" value="UniProtKB-KW"/>
</dbReference>
<keyword evidence="9" id="KW-1133">Transmembrane helix</keyword>
<evidence type="ECO:0000256" key="9">
    <source>
        <dbReference type="SAM" id="Phobius"/>
    </source>
</evidence>
<dbReference type="Gene3D" id="3.30.565.10">
    <property type="entry name" value="Histidine kinase-like ATPase, C-terminal domain"/>
    <property type="match status" value="1"/>
</dbReference>
<evidence type="ECO:0000256" key="3">
    <source>
        <dbReference type="ARBA" id="ARBA00022553"/>
    </source>
</evidence>
<comment type="caution">
    <text evidence="11">The sequence shown here is derived from an EMBL/GenBank/DDBJ whole genome shotgun (WGS) entry which is preliminary data.</text>
</comment>
<dbReference type="GO" id="GO:0046983">
    <property type="term" value="F:protein dimerization activity"/>
    <property type="evidence" value="ECO:0007669"/>
    <property type="project" value="InterPro"/>
</dbReference>
<keyword evidence="7" id="KW-0067">ATP-binding</keyword>
<keyword evidence="8" id="KW-0902">Two-component regulatory system</keyword>
<evidence type="ECO:0000256" key="5">
    <source>
        <dbReference type="ARBA" id="ARBA00022741"/>
    </source>
</evidence>
<dbReference type="Pfam" id="PF02518">
    <property type="entry name" value="HATPase_c"/>
    <property type="match status" value="1"/>
</dbReference>
<reference evidence="11 12" key="1">
    <citation type="submission" date="2014-05" db="EMBL/GenBank/DDBJ databases">
        <title>Draft Genome Sequence of Kitasatospora cheerisanensis KCTC 2395.</title>
        <authorList>
            <person name="Nam D.H."/>
        </authorList>
    </citation>
    <scope>NUCLEOTIDE SEQUENCE [LARGE SCALE GENOMIC DNA]</scope>
    <source>
        <strain evidence="11 12">KCTC 2395</strain>
    </source>
</reference>
<evidence type="ECO:0000256" key="4">
    <source>
        <dbReference type="ARBA" id="ARBA00022679"/>
    </source>
</evidence>
<keyword evidence="9" id="KW-0812">Transmembrane</keyword>
<feature type="transmembrane region" description="Helical" evidence="9">
    <location>
        <begin position="21"/>
        <end position="41"/>
    </location>
</feature>
<evidence type="ECO:0000256" key="7">
    <source>
        <dbReference type="ARBA" id="ARBA00022840"/>
    </source>
</evidence>
<dbReference type="InterPro" id="IPR050482">
    <property type="entry name" value="Sensor_HK_TwoCompSys"/>
</dbReference>
<dbReference type="CDD" id="cd16917">
    <property type="entry name" value="HATPase_UhpB-NarQ-NarX-like"/>
    <property type="match status" value="1"/>
</dbReference>
<evidence type="ECO:0000259" key="10">
    <source>
        <dbReference type="SMART" id="SM00387"/>
    </source>
</evidence>
<comment type="catalytic activity">
    <reaction evidence="1">
        <text>ATP + protein L-histidine = ADP + protein N-phospho-L-histidine.</text>
        <dbReference type="EC" id="2.7.13.3"/>
    </reaction>
</comment>
<keyword evidence="5" id="KW-0547">Nucleotide-binding</keyword>
<evidence type="ECO:0000256" key="6">
    <source>
        <dbReference type="ARBA" id="ARBA00022777"/>
    </source>
</evidence>
<dbReference type="eggNOG" id="COG4585">
    <property type="taxonomic scope" value="Bacteria"/>
</dbReference>
<dbReference type="InterPro" id="IPR003594">
    <property type="entry name" value="HATPase_dom"/>
</dbReference>
<keyword evidence="9" id="KW-0472">Membrane</keyword>
<evidence type="ECO:0000256" key="1">
    <source>
        <dbReference type="ARBA" id="ARBA00000085"/>
    </source>
</evidence>
<dbReference type="InterPro" id="IPR036890">
    <property type="entry name" value="HATPase_C_sf"/>
</dbReference>
<feature type="transmembrane region" description="Helical" evidence="9">
    <location>
        <begin position="166"/>
        <end position="188"/>
    </location>
</feature>
<dbReference type="PANTHER" id="PTHR24421:SF10">
    <property type="entry name" value="NITRATE_NITRITE SENSOR PROTEIN NARQ"/>
    <property type="match status" value="1"/>
</dbReference>
<dbReference type="Pfam" id="PF13796">
    <property type="entry name" value="Sensor"/>
    <property type="match status" value="1"/>
</dbReference>
<accession>A0A066ZCH5</accession>
<feature type="transmembrane region" description="Helical" evidence="9">
    <location>
        <begin position="47"/>
        <end position="69"/>
    </location>
</feature>
<dbReference type="Gene3D" id="1.20.5.1930">
    <property type="match status" value="1"/>
</dbReference>
<name>A0A066ZCH5_9ACTN</name>
<dbReference type="Proteomes" id="UP000027178">
    <property type="component" value="Unassembled WGS sequence"/>
</dbReference>
<protein>
    <recommendedName>
        <fullName evidence="2">histidine kinase</fullName>
        <ecNumber evidence="2">2.7.13.3</ecNumber>
    </recommendedName>
</protein>
<dbReference type="HOGENOM" id="CLU_000445_20_2_11"/>
<evidence type="ECO:0000256" key="8">
    <source>
        <dbReference type="ARBA" id="ARBA00023012"/>
    </source>
</evidence>
<evidence type="ECO:0000313" key="12">
    <source>
        <dbReference type="Proteomes" id="UP000027178"/>
    </source>
</evidence>
<keyword evidence="6 11" id="KW-0418">Kinase</keyword>
<dbReference type="EMBL" id="JNBY01000015">
    <property type="protein sequence ID" value="KDN87845.1"/>
    <property type="molecule type" value="Genomic_DNA"/>
</dbReference>
<dbReference type="InterPro" id="IPR025828">
    <property type="entry name" value="Put_sensor_dom"/>
</dbReference>
<dbReference type="SMART" id="SM00387">
    <property type="entry name" value="HATPase_c"/>
    <property type="match status" value="1"/>
</dbReference>
<feature type="transmembrane region" description="Helical" evidence="9">
    <location>
        <begin position="116"/>
        <end position="146"/>
    </location>
</feature>
<dbReference type="EC" id="2.7.13.3" evidence="2"/>
<gene>
    <name evidence="11" type="ORF">KCH_04920</name>
</gene>
<keyword evidence="4 11" id="KW-0808">Transferase</keyword>
<organism evidence="11 12">
    <name type="scientific">Kitasatospora cheerisanensis KCTC 2395</name>
    <dbReference type="NCBI Taxonomy" id="1348663"/>
    <lineage>
        <taxon>Bacteria</taxon>
        <taxon>Bacillati</taxon>
        <taxon>Actinomycetota</taxon>
        <taxon>Actinomycetes</taxon>
        <taxon>Kitasatosporales</taxon>
        <taxon>Streptomycetaceae</taxon>
        <taxon>Kitasatospora</taxon>
    </lineage>
</organism>
<dbReference type="OrthoDB" id="5242012at2"/>
<dbReference type="AlphaFoldDB" id="A0A066ZCH5"/>
<evidence type="ECO:0000313" key="11">
    <source>
        <dbReference type="EMBL" id="KDN87845.1"/>
    </source>
</evidence>